<dbReference type="AlphaFoldDB" id="K1LN08"/>
<dbReference type="RefSeq" id="WP_008405353.1">
    <property type="nucleotide sequence ID" value="NZ_AMCK01000006.1"/>
</dbReference>
<evidence type="ECO:0008006" key="4">
    <source>
        <dbReference type="Google" id="ProtNLM"/>
    </source>
</evidence>
<evidence type="ECO:0000313" key="3">
    <source>
        <dbReference type="Proteomes" id="UP000004738"/>
    </source>
</evidence>
<name>K1LN08_9BACL</name>
<feature type="signal peptide" evidence="1">
    <location>
        <begin position="1"/>
        <end position="22"/>
    </location>
</feature>
<gene>
    <name evidence="2" type="ORF">B857_01535</name>
</gene>
<accession>K1LN08</accession>
<protein>
    <recommendedName>
        <fullName evidence="4">Peptide ABC transporter substrate-binding protein</fullName>
    </recommendedName>
</protein>
<keyword evidence="3" id="KW-1185">Reference proteome</keyword>
<evidence type="ECO:0000256" key="1">
    <source>
        <dbReference type="SAM" id="SignalP"/>
    </source>
</evidence>
<evidence type="ECO:0000313" key="2">
    <source>
        <dbReference type="EMBL" id="EKB45584.1"/>
    </source>
</evidence>
<sequence length="161" mass="18453">MKIKHFSILLVLSLLLSACNTGIEPSEHLGEIYSVALDSIMEQDEALSSDMEYIAIDMSNFEDAAERDKEEILSYFKEKYKVEVMDATLEQLKEKGLYNSDTMGLDGVLLRIEKVDFKFNNEIFFEGSKYRSGLGAVGVEVKVHYKDNKWESKEVKMTWIS</sequence>
<comment type="caution">
    <text evidence="2">The sequence shown here is derived from an EMBL/GenBank/DDBJ whole genome shotgun (WGS) entry which is preliminary data.</text>
</comment>
<feature type="chain" id="PRO_5039602080" description="Peptide ABC transporter substrate-binding protein" evidence="1">
    <location>
        <begin position="23"/>
        <end position="161"/>
    </location>
</feature>
<keyword evidence="1" id="KW-0732">Signal</keyword>
<dbReference type="EMBL" id="AMCK01000006">
    <property type="protein sequence ID" value="EKB45584.1"/>
    <property type="molecule type" value="Genomic_DNA"/>
</dbReference>
<dbReference type="PATRIC" id="fig|1224748.3.peg.1530"/>
<reference evidence="2 3" key="1">
    <citation type="journal article" date="2012" name="J. Bacteriol.">
        <title>Draft Genome Sequence of Bacillus isronensis Strain B3W22, Isolated from the Upper Atmosphere.</title>
        <authorList>
            <person name="Shivaji S."/>
            <person name="Ara S."/>
            <person name="Singh S.K."/>
            <person name="Bandi S."/>
            <person name="Singh A."/>
            <person name="Pinnaka A.K."/>
        </authorList>
    </citation>
    <scope>NUCLEOTIDE SEQUENCE [LARGE SCALE GENOMIC DNA]</scope>
    <source>
        <strain evidence="2 3">B3W22</strain>
    </source>
</reference>
<organism evidence="2 3">
    <name type="scientific">Solibacillus isronensis B3W22</name>
    <dbReference type="NCBI Taxonomy" id="1224748"/>
    <lineage>
        <taxon>Bacteria</taxon>
        <taxon>Bacillati</taxon>
        <taxon>Bacillota</taxon>
        <taxon>Bacilli</taxon>
        <taxon>Bacillales</taxon>
        <taxon>Caryophanaceae</taxon>
        <taxon>Solibacillus</taxon>
    </lineage>
</organism>
<proteinExistence type="predicted"/>
<dbReference type="Proteomes" id="UP000004738">
    <property type="component" value="Unassembled WGS sequence"/>
</dbReference>
<dbReference type="PROSITE" id="PS51257">
    <property type="entry name" value="PROKAR_LIPOPROTEIN"/>
    <property type="match status" value="1"/>
</dbReference>